<dbReference type="Pfam" id="PF03466">
    <property type="entry name" value="LysR_substrate"/>
    <property type="match status" value="1"/>
</dbReference>
<keyword evidence="2" id="KW-0536">Nodulation</keyword>
<dbReference type="CDD" id="cd08417">
    <property type="entry name" value="PBP2_Nitroaromatics_like"/>
    <property type="match status" value="1"/>
</dbReference>
<proteinExistence type="inferred from homology"/>
<dbReference type="PANTHER" id="PTHR30118">
    <property type="entry name" value="HTH-TYPE TRANSCRIPTIONAL REGULATOR LEUO-RELATED"/>
    <property type="match status" value="1"/>
</dbReference>
<evidence type="ECO:0000256" key="5">
    <source>
        <dbReference type="ARBA" id="ARBA00023159"/>
    </source>
</evidence>
<evidence type="ECO:0000256" key="1">
    <source>
        <dbReference type="ARBA" id="ARBA00009437"/>
    </source>
</evidence>
<dbReference type="InterPro" id="IPR050389">
    <property type="entry name" value="LysR-type_TF"/>
</dbReference>
<evidence type="ECO:0000256" key="3">
    <source>
        <dbReference type="ARBA" id="ARBA00023015"/>
    </source>
</evidence>
<accession>A0A5B0WD64</accession>
<name>A0A5B0WD64_RHITR</name>
<gene>
    <name evidence="8" type="ORF">FP026_04705</name>
</gene>
<keyword evidence="4" id="KW-0238">DNA-binding</keyword>
<dbReference type="PANTHER" id="PTHR30118:SF15">
    <property type="entry name" value="TRANSCRIPTIONAL REGULATORY PROTEIN"/>
    <property type="match status" value="1"/>
</dbReference>
<dbReference type="PRINTS" id="PR00039">
    <property type="entry name" value="HTHLYSR"/>
</dbReference>
<dbReference type="InterPro" id="IPR000847">
    <property type="entry name" value="LysR_HTH_N"/>
</dbReference>
<dbReference type="GO" id="GO:0003677">
    <property type="term" value="F:DNA binding"/>
    <property type="evidence" value="ECO:0007669"/>
    <property type="project" value="UniProtKB-KW"/>
</dbReference>
<dbReference type="Gene3D" id="1.10.10.10">
    <property type="entry name" value="Winged helix-like DNA-binding domain superfamily/Winged helix DNA-binding domain"/>
    <property type="match status" value="1"/>
</dbReference>
<dbReference type="Proteomes" id="UP000323608">
    <property type="component" value="Unassembled WGS sequence"/>
</dbReference>
<dbReference type="InterPro" id="IPR036388">
    <property type="entry name" value="WH-like_DNA-bd_sf"/>
</dbReference>
<evidence type="ECO:0000256" key="6">
    <source>
        <dbReference type="ARBA" id="ARBA00023163"/>
    </source>
</evidence>
<keyword evidence="6" id="KW-0804">Transcription</keyword>
<comment type="similarity">
    <text evidence="1">Belongs to the LysR transcriptional regulatory family.</text>
</comment>
<dbReference type="AlphaFoldDB" id="A0A5B0WD64"/>
<dbReference type="OrthoDB" id="8455878at2"/>
<dbReference type="SUPFAM" id="SSF46785">
    <property type="entry name" value="Winged helix' DNA-binding domain"/>
    <property type="match status" value="1"/>
</dbReference>
<dbReference type="SUPFAM" id="SSF53850">
    <property type="entry name" value="Periplasmic binding protein-like II"/>
    <property type="match status" value="1"/>
</dbReference>
<feature type="domain" description="HTH lysR-type" evidence="7">
    <location>
        <begin position="9"/>
        <end position="66"/>
    </location>
</feature>
<dbReference type="EMBL" id="VNIP01000003">
    <property type="protein sequence ID" value="KAA1184677.1"/>
    <property type="molecule type" value="Genomic_DNA"/>
</dbReference>
<organism evidence="8 9">
    <name type="scientific">Rhizobium tropici</name>
    <dbReference type="NCBI Taxonomy" id="398"/>
    <lineage>
        <taxon>Bacteria</taxon>
        <taxon>Pseudomonadati</taxon>
        <taxon>Pseudomonadota</taxon>
        <taxon>Alphaproteobacteria</taxon>
        <taxon>Hyphomicrobiales</taxon>
        <taxon>Rhizobiaceae</taxon>
        <taxon>Rhizobium/Agrobacterium group</taxon>
        <taxon>Rhizobium</taxon>
    </lineage>
</organism>
<keyword evidence="5" id="KW-0010">Activator</keyword>
<keyword evidence="3" id="KW-0805">Transcription regulation</keyword>
<dbReference type="GO" id="GO:0003700">
    <property type="term" value="F:DNA-binding transcription factor activity"/>
    <property type="evidence" value="ECO:0007669"/>
    <property type="project" value="InterPro"/>
</dbReference>
<dbReference type="InterPro" id="IPR005119">
    <property type="entry name" value="LysR_subst-bd"/>
</dbReference>
<dbReference type="Gene3D" id="3.40.190.10">
    <property type="entry name" value="Periplasmic binding protein-like II"/>
    <property type="match status" value="2"/>
</dbReference>
<protein>
    <submittedName>
        <fullName evidence="8">LysR family transcriptional regulator</fullName>
    </submittedName>
</protein>
<dbReference type="PROSITE" id="PS50931">
    <property type="entry name" value="HTH_LYSR"/>
    <property type="match status" value="1"/>
</dbReference>
<evidence type="ECO:0000313" key="8">
    <source>
        <dbReference type="EMBL" id="KAA1184677.1"/>
    </source>
</evidence>
<evidence type="ECO:0000256" key="4">
    <source>
        <dbReference type="ARBA" id="ARBA00023125"/>
    </source>
</evidence>
<evidence type="ECO:0000313" key="9">
    <source>
        <dbReference type="Proteomes" id="UP000323608"/>
    </source>
</evidence>
<dbReference type="InterPro" id="IPR036390">
    <property type="entry name" value="WH_DNA-bd_sf"/>
</dbReference>
<dbReference type="RefSeq" id="WP_149633459.1">
    <property type="nucleotide sequence ID" value="NZ_VNIP01000003.1"/>
</dbReference>
<sequence length="306" mass="32312">MHEIDLRRVDLNLLVVFETLMRQRHVGRSGEALGLTQPAVSHALSRLRHLLGDPLFVRHAGGVRPTPRAEALDAPIGHALAAVRTALAEASTVAFNPARAVRTVSIGASDYADLVLMPALMAEVRASAPGLDIRRRSTSREVLLGDLRRRDIDLVIGPLAAAPDGLVLTPLFTEHLVLVAQKGHPALAAEMSLKMLAELEHLLVSLGGDATGSLDQRLGETGLSRRVVMTLPNFLAAPFIVGATDLVALLAERVARRLADAAAIAIHPQPAPVPTWSIGLARLAGAAPDPAIDWIAAKAAKVAATI</sequence>
<comment type="caution">
    <text evidence="8">The sequence shown here is derived from an EMBL/GenBank/DDBJ whole genome shotgun (WGS) entry which is preliminary data.</text>
</comment>
<dbReference type="Pfam" id="PF00126">
    <property type="entry name" value="HTH_1"/>
    <property type="match status" value="1"/>
</dbReference>
<reference evidence="8 9" key="1">
    <citation type="submission" date="2019-07" db="EMBL/GenBank/DDBJ databases">
        <title>The Draft Genome Sequence of Rhizobium tropici SARCC-755 Associated with Superior Nodulation on Pigeonpea (Cajanus cajan (L.) Millsp.).</title>
        <authorList>
            <person name="Bopape F.L."/>
            <person name="Hassen A.I."/>
            <person name="Swanevelder Z.H."/>
            <person name="Gwata E.T."/>
        </authorList>
    </citation>
    <scope>NUCLEOTIDE SEQUENCE [LARGE SCALE GENOMIC DNA]</scope>
    <source>
        <strain evidence="8 9">SARCC-755</strain>
    </source>
</reference>
<evidence type="ECO:0000256" key="2">
    <source>
        <dbReference type="ARBA" id="ARBA00022458"/>
    </source>
</evidence>
<dbReference type="InterPro" id="IPR037402">
    <property type="entry name" value="YidZ_PBP2"/>
</dbReference>
<evidence type="ECO:0000259" key="7">
    <source>
        <dbReference type="PROSITE" id="PS50931"/>
    </source>
</evidence>